<evidence type="ECO:0000313" key="7">
    <source>
        <dbReference type="Proteomes" id="UP001257739"/>
    </source>
</evidence>
<keyword evidence="7" id="KW-1185">Reference proteome</keyword>
<dbReference type="InterPro" id="IPR017501">
    <property type="entry name" value="Phage_infect_YhgE_C"/>
</dbReference>
<feature type="transmembrane region" description="Helical" evidence="5">
    <location>
        <begin position="409"/>
        <end position="431"/>
    </location>
</feature>
<dbReference type="InterPro" id="IPR023908">
    <property type="entry name" value="xxxLxxG_rpt"/>
</dbReference>
<keyword evidence="3 5" id="KW-1133">Transmembrane helix</keyword>
<dbReference type="NCBIfam" id="TIGR03061">
    <property type="entry name" value="pip_yhgE_Nterm"/>
    <property type="match status" value="1"/>
</dbReference>
<dbReference type="Proteomes" id="UP001257739">
    <property type="component" value="Unassembled WGS sequence"/>
</dbReference>
<keyword evidence="4 5" id="KW-0472">Membrane</keyword>
<protein>
    <submittedName>
        <fullName evidence="6">Membrane protein</fullName>
    </submittedName>
</protein>
<evidence type="ECO:0000313" key="6">
    <source>
        <dbReference type="EMBL" id="MDR7087270.1"/>
    </source>
</evidence>
<feature type="transmembrane region" description="Helical" evidence="5">
    <location>
        <begin position="443"/>
        <end position="468"/>
    </location>
</feature>
<organism evidence="6 7">
    <name type="scientific">Aeromicrobium panaciterrae</name>
    <dbReference type="NCBI Taxonomy" id="363861"/>
    <lineage>
        <taxon>Bacteria</taxon>
        <taxon>Bacillati</taxon>
        <taxon>Actinomycetota</taxon>
        <taxon>Actinomycetes</taxon>
        <taxon>Propionibacteriales</taxon>
        <taxon>Nocardioidaceae</taxon>
        <taxon>Aeromicrobium</taxon>
    </lineage>
</organism>
<proteinExistence type="predicted"/>
<dbReference type="NCBIfam" id="TIGR03057">
    <property type="entry name" value="xxxLxxG_by_4"/>
    <property type="match status" value="4"/>
</dbReference>
<evidence type="ECO:0000256" key="1">
    <source>
        <dbReference type="ARBA" id="ARBA00004141"/>
    </source>
</evidence>
<feature type="transmembrane region" description="Helical" evidence="5">
    <location>
        <begin position="560"/>
        <end position="582"/>
    </location>
</feature>
<dbReference type="PANTHER" id="PTHR43077">
    <property type="entry name" value="TRANSPORT PERMEASE YVFS-RELATED"/>
    <property type="match status" value="1"/>
</dbReference>
<reference evidence="6 7" key="1">
    <citation type="submission" date="2023-07" db="EMBL/GenBank/DDBJ databases">
        <title>Sorghum-associated microbial communities from plants grown in Nebraska, USA.</title>
        <authorList>
            <person name="Schachtman D."/>
        </authorList>
    </citation>
    <scope>NUCLEOTIDE SEQUENCE [LARGE SCALE GENOMIC DNA]</scope>
    <source>
        <strain evidence="6 7">BE248</strain>
    </source>
</reference>
<comment type="subcellular location">
    <subcellularLocation>
        <location evidence="1">Membrane</location>
        <topology evidence="1">Multi-pass membrane protein</topology>
    </subcellularLocation>
</comment>
<evidence type="ECO:0000256" key="3">
    <source>
        <dbReference type="ARBA" id="ARBA00022989"/>
    </source>
</evidence>
<name>A0ABU1UQ02_9ACTN</name>
<dbReference type="PANTHER" id="PTHR43077:SF5">
    <property type="entry name" value="PHAGE INFECTION PROTEIN"/>
    <property type="match status" value="1"/>
</dbReference>
<sequence length="598" mass="61156">MFTSRSLPWFELARLTRARRTRIALLTVMVVPLLAGLLQTLTDAGDDVSTVRAAIVNNDKIVTTKDLKGNEMPVAVGRLLAGQLAGDTSTDNFDWVITHSKDAAAGLKDGTYGAVLTIPENLSASAISTAGKNPEQGTLSIETNDTTSYLNGQIARVVGKATTSTLNGFVTTTYLDNLYVGFGTIKSSVGKAADGAGQLDDGAQQLSDGLALLNQKTASFPADAKKLDSGVAQLDDGVQQLDSGVAKLKDGSAQLKSGSAQLASGMDQLVAKCPGLILFQAYCDGVAQARDGAKQLAGGTAKLDGGIGTLKGGTAELADGTGQLHDGTRQLAGQVPLLADAISQASAGARLLAGGSNKLADGLADGAKQVPNYSAGERAQLSKVVAAPVTAETEKINAVDSATQARIPFVLAVALFLGALATFILLTPLAARALAAALPGWRATFAGYLPALLLAGSQVVALLGVFALTDRLGVERPVQFTLVAFVAAWSFTAIVQALVALFGRGGTFAGAAWLFVQASMSDPSQPAGSLPNLFEAVRTLSPLNPAIDGLRGAQTGGAGITAPIIALSVWLVLGLIATSIAAHRERTVTVTQVQISAA</sequence>
<dbReference type="RefSeq" id="WP_309970590.1">
    <property type="nucleotide sequence ID" value="NZ_JAVDWH010000001.1"/>
</dbReference>
<feature type="transmembrane region" description="Helical" evidence="5">
    <location>
        <begin position="480"/>
        <end position="502"/>
    </location>
</feature>
<dbReference type="EMBL" id="JAVDWH010000001">
    <property type="protein sequence ID" value="MDR7087270.1"/>
    <property type="molecule type" value="Genomic_DNA"/>
</dbReference>
<dbReference type="InterPro" id="IPR017500">
    <property type="entry name" value="Phage_infect_YhgE_N"/>
</dbReference>
<comment type="caution">
    <text evidence="6">The sequence shown here is derived from an EMBL/GenBank/DDBJ whole genome shotgun (WGS) entry which is preliminary data.</text>
</comment>
<evidence type="ECO:0000256" key="5">
    <source>
        <dbReference type="SAM" id="Phobius"/>
    </source>
</evidence>
<dbReference type="Gene3D" id="1.10.287.950">
    <property type="entry name" value="Methyl-accepting chemotaxis protein"/>
    <property type="match status" value="1"/>
</dbReference>
<dbReference type="NCBIfam" id="TIGR03062">
    <property type="entry name" value="pip_yhgE_Cterm"/>
    <property type="match status" value="1"/>
</dbReference>
<dbReference type="InterPro" id="IPR051328">
    <property type="entry name" value="T7SS_ABC-Transporter"/>
</dbReference>
<accession>A0ABU1UQ02</accession>
<evidence type="ECO:0000256" key="4">
    <source>
        <dbReference type="ARBA" id="ARBA00023136"/>
    </source>
</evidence>
<gene>
    <name evidence="6" type="ORF">J2X11_002109</name>
</gene>
<evidence type="ECO:0000256" key="2">
    <source>
        <dbReference type="ARBA" id="ARBA00022692"/>
    </source>
</evidence>
<keyword evidence="2 5" id="KW-0812">Transmembrane</keyword>